<sequence length="32" mass="3540">MIRQPPALVVQYDGDIAPKYSTYPAAPPVMYS</sequence>
<accession>A0A6J6IEA3</accession>
<organism evidence="1">
    <name type="scientific">freshwater metagenome</name>
    <dbReference type="NCBI Taxonomy" id="449393"/>
    <lineage>
        <taxon>unclassified sequences</taxon>
        <taxon>metagenomes</taxon>
        <taxon>ecological metagenomes</taxon>
    </lineage>
</organism>
<gene>
    <name evidence="1" type="ORF">UFOPK1889_00988</name>
</gene>
<evidence type="ECO:0000313" key="1">
    <source>
        <dbReference type="EMBL" id="CAB4622264.1"/>
    </source>
</evidence>
<proteinExistence type="predicted"/>
<name>A0A6J6IEA3_9ZZZZ</name>
<reference evidence="1" key="1">
    <citation type="submission" date="2020-05" db="EMBL/GenBank/DDBJ databases">
        <authorList>
            <person name="Chiriac C."/>
            <person name="Salcher M."/>
            <person name="Ghai R."/>
            <person name="Kavagutti S V."/>
        </authorList>
    </citation>
    <scope>NUCLEOTIDE SEQUENCE</scope>
</reference>
<protein>
    <submittedName>
        <fullName evidence="1">Unannotated protein</fullName>
    </submittedName>
</protein>
<dbReference type="EMBL" id="CAEZUZ010000184">
    <property type="protein sequence ID" value="CAB4622264.1"/>
    <property type="molecule type" value="Genomic_DNA"/>
</dbReference>
<dbReference type="AlphaFoldDB" id="A0A6J6IEA3"/>